<evidence type="ECO:0000256" key="3">
    <source>
        <dbReference type="ARBA" id="ARBA00022491"/>
    </source>
</evidence>
<evidence type="ECO:0000313" key="11">
    <source>
        <dbReference type="Proteomes" id="UP000557217"/>
    </source>
</evidence>
<keyword evidence="5" id="KW-0346">Stress response</keyword>
<comment type="caution">
    <text evidence="10">The sequence shown here is derived from an EMBL/GenBank/DDBJ whole genome shotgun (WGS) entry which is preliminary data.</text>
</comment>
<feature type="domain" description="CtsR N-terminal HTH" evidence="8">
    <location>
        <begin position="27"/>
        <end position="98"/>
    </location>
</feature>
<keyword evidence="4" id="KW-0805">Transcription regulation</keyword>
<dbReference type="FunFam" id="3.30.56.130:FF:000001">
    <property type="entry name" value="Transcriptional regulator CtsR"/>
    <property type="match status" value="1"/>
</dbReference>
<organism evidence="10 11">
    <name type="scientific">Ureibacillus thermosphaericus</name>
    <dbReference type="NCBI Taxonomy" id="51173"/>
    <lineage>
        <taxon>Bacteria</taxon>
        <taxon>Bacillati</taxon>
        <taxon>Bacillota</taxon>
        <taxon>Bacilli</taxon>
        <taxon>Bacillales</taxon>
        <taxon>Caryophanaceae</taxon>
        <taxon>Ureibacillus</taxon>
    </lineage>
</organism>
<name>A0A840PSP4_URETH</name>
<reference evidence="10 11" key="1">
    <citation type="submission" date="2020-08" db="EMBL/GenBank/DDBJ databases">
        <title>Genomic Encyclopedia of Type Strains, Phase IV (KMG-IV): sequencing the most valuable type-strain genomes for metagenomic binning, comparative biology and taxonomic classification.</title>
        <authorList>
            <person name="Goeker M."/>
        </authorList>
    </citation>
    <scope>NUCLEOTIDE SEQUENCE [LARGE SCALE GENOMIC DNA]</scope>
    <source>
        <strain evidence="10 11">DSM 10633</strain>
    </source>
</reference>
<dbReference type="InterPro" id="IPR041473">
    <property type="entry name" value="CtsR_C"/>
</dbReference>
<dbReference type="InterPro" id="IPR041902">
    <property type="entry name" value="CtsR_N_sf"/>
</dbReference>
<sequence>MEKRKYNKVKDSQSQKERGEVVIIMKNISDLIEGYLKQVIELGGKGHIEIKRSELADMFQCVPSQINYVINTRFTVERGYLVESKRGGGGYIRIFRVKPSSKVELIENIIKQIEKGATQNMAEDIIYRLLDEGVITDREATIMLAAIDRNTLKLQLPARDELRAAILTSMLLTLKYEK</sequence>
<evidence type="ECO:0000256" key="5">
    <source>
        <dbReference type="ARBA" id="ARBA00023016"/>
    </source>
</evidence>
<dbReference type="InterPro" id="IPR040465">
    <property type="entry name" value="CtsR_N"/>
</dbReference>
<dbReference type="GO" id="GO:0006355">
    <property type="term" value="P:regulation of DNA-templated transcription"/>
    <property type="evidence" value="ECO:0007669"/>
    <property type="project" value="InterPro"/>
</dbReference>
<dbReference type="Gene3D" id="3.30.56.130">
    <property type="entry name" value="Transcriptional regulator CtsR, winged HTH domain"/>
    <property type="match status" value="1"/>
</dbReference>
<evidence type="ECO:0000256" key="6">
    <source>
        <dbReference type="ARBA" id="ARBA00023125"/>
    </source>
</evidence>
<keyword evidence="3" id="KW-0678">Repressor</keyword>
<dbReference type="Proteomes" id="UP000557217">
    <property type="component" value="Unassembled WGS sequence"/>
</dbReference>
<evidence type="ECO:0000256" key="7">
    <source>
        <dbReference type="ARBA" id="ARBA00023163"/>
    </source>
</evidence>
<accession>A0A840PSP4</accession>
<feature type="domain" description="CtsR C-terminal dimerization" evidence="9">
    <location>
        <begin position="102"/>
        <end position="171"/>
    </location>
</feature>
<dbReference type="GO" id="GO:0003677">
    <property type="term" value="F:DNA binding"/>
    <property type="evidence" value="ECO:0007669"/>
    <property type="project" value="UniProtKB-KW"/>
</dbReference>
<dbReference type="Pfam" id="PF05848">
    <property type="entry name" value="CtsR"/>
    <property type="match status" value="1"/>
</dbReference>
<dbReference type="EMBL" id="JACHGZ010000011">
    <property type="protein sequence ID" value="MBB5148887.1"/>
    <property type="molecule type" value="Genomic_DNA"/>
</dbReference>
<dbReference type="PIRSF" id="PIRSF010607">
    <property type="entry name" value="Txn_repr_CtsR"/>
    <property type="match status" value="1"/>
</dbReference>
<protein>
    <recommendedName>
        <fullName evidence="2">Transcriptional regulator CtsR</fullName>
    </recommendedName>
</protein>
<evidence type="ECO:0000313" key="10">
    <source>
        <dbReference type="EMBL" id="MBB5148887.1"/>
    </source>
</evidence>
<proteinExistence type="inferred from homology"/>
<keyword evidence="6" id="KW-0238">DNA-binding</keyword>
<comment type="similarity">
    <text evidence="1">Belongs to the CtsR family.</text>
</comment>
<evidence type="ECO:0000259" key="8">
    <source>
        <dbReference type="Pfam" id="PF05848"/>
    </source>
</evidence>
<evidence type="ECO:0000256" key="1">
    <source>
        <dbReference type="ARBA" id="ARBA00010189"/>
    </source>
</evidence>
<gene>
    <name evidence="10" type="ORF">HNR36_001273</name>
</gene>
<keyword evidence="7" id="KW-0804">Transcription</keyword>
<dbReference type="AlphaFoldDB" id="A0A840PSP4"/>
<evidence type="ECO:0000256" key="4">
    <source>
        <dbReference type="ARBA" id="ARBA00023015"/>
    </source>
</evidence>
<dbReference type="Gene3D" id="1.10.1200.150">
    <property type="entry name" value="Transcriptional regulator CtsR, C-terminal domain"/>
    <property type="match status" value="1"/>
</dbReference>
<dbReference type="InterPro" id="IPR008463">
    <property type="entry name" value="CtsR"/>
</dbReference>
<dbReference type="Pfam" id="PF17727">
    <property type="entry name" value="CtsR_C"/>
    <property type="match status" value="1"/>
</dbReference>
<keyword evidence="11" id="KW-1185">Reference proteome</keyword>
<evidence type="ECO:0000259" key="9">
    <source>
        <dbReference type="Pfam" id="PF17727"/>
    </source>
</evidence>
<dbReference type="InterPro" id="IPR041908">
    <property type="entry name" value="CtsR_C_sf"/>
</dbReference>
<evidence type="ECO:0000256" key="2">
    <source>
        <dbReference type="ARBA" id="ARBA00014129"/>
    </source>
</evidence>